<name>A0ABS2N500_9BACI</name>
<comment type="caution">
    <text evidence="1">The sequence shown here is derived from an EMBL/GenBank/DDBJ whole genome shotgun (WGS) entry which is preliminary data.</text>
</comment>
<evidence type="ECO:0000313" key="2">
    <source>
        <dbReference type="Proteomes" id="UP001296943"/>
    </source>
</evidence>
<proteinExistence type="predicted"/>
<keyword evidence="2" id="KW-1185">Reference proteome</keyword>
<organism evidence="1 2">
    <name type="scientific">Aquibacillus albus</name>
    <dbReference type="NCBI Taxonomy" id="1168171"/>
    <lineage>
        <taxon>Bacteria</taxon>
        <taxon>Bacillati</taxon>
        <taxon>Bacillota</taxon>
        <taxon>Bacilli</taxon>
        <taxon>Bacillales</taxon>
        <taxon>Bacillaceae</taxon>
        <taxon>Aquibacillus</taxon>
    </lineage>
</organism>
<gene>
    <name evidence="1" type="ORF">JOC48_003734</name>
</gene>
<sequence>MENNSVGNKVLSKISISDFISLFEDEMKNLDCCHDTIYERILMIKRAYSGNTRVIDEEEVYSSEKLYSWLSMVKKARLATGNI</sequence>
<reference evidence="1 2" key="1">
    <citation type="submission" date="2021-01" db="EMBL/GenBank/DDBJ databases">
        <title>Genomic Encyclopedia of Type Strains, Phase IV (KMG-IV): sequencing the most valuable type-strain genomes for metagenomic binning, comparative biology and taxonomic classification.</title>
        <authorList>
            <person name="Goeker M."/>
        </authorList>
    </citation>
    <scope>NUCLEOTIDE SEQUENCE [LARGE SCALE GENOMIC DNA]</scope>
    <source>
        <strain evidence="1 2">DSM 23711</strain>
    </source>
</reference>
<dbReference type="EMBL" id="JAFBDR010000028">
    <property type="protein sequence ID" value="MBM7573183.1"/>
    <property type="molecule type" value="Genomic_DNA"/>
</dbReference>
<protein>
    <recommendedName>
        <fullName evidence="3">Core-binding (CB) domain-containing protein</fullName>
    </recommendedName>
</protein>
<accession>A0ABS2N500</accession>
<dbReference type="RefSeq" id="WP_204501848.1">
    <property type="nucleotide sequence ID" value="NZ_JAFBDR010000028.1"/>
</dbReference>
<evidence type="ECO:0000313" key="1">
    <source>
        <dbReference type="EMBL" id="MBM7573183.1"/>
    </source>
</evidence>
<evidence type="ECO:0008006" key="3">
    <source>
        <dbReference type="Google" id="ProtNLM"/>
    </source>
</evidence>
<dbReference type="Proteomes" id="UP001296943">
    <property type="component" value="Unassembled WGS sequence"/>
</dbReference>